<dbReference type="SUPFAM" id="SSF88946">
    <property type="entry name" value="Sigma2 domain of RNA polymerase sigma factors"/>
    <property type="match status" value="1"/>
</dbReference>
<dbReference type="PANTHER" id="PTHR43133:SF62">
    <property type="entry name" value="RNA POLYMERASE SIGMA FACTOR SIGZ"/>
    <property type="match status" value="1"/>
</dbReference>
<dbReference type="InterPro" id="IPR014284">
    <property type="entry name" value="RNA_pol_sigma-70_dom"/>
</dbReference>
<evidence type="ECO:0000256" key="1">
    <source>
        <dbReference type="ARBA" id="ARBA00010641"/>
    </source>
</evidence>
<dbReference type="Pfam" id="PF08281">
    <property type="entry name" value="Sigma70_r4_2"/>
    <property type="match status" value="1"/>
</dbReference>
<dbReference type="InterPro" id="IPR013324">
    <property type="entry name" value="RNA_pol_sigma_r3/r4-like"/>
</dbReference>
<dbReference type="InterPro" id="IPR036388">
    <property type="entry name" value="WH-like_DNA-bd_sf"/>
</dbReference>
<dbReference type="InterPro" id="IPR007627">
    <property type="entry name" value="RNA_pol_sigma70_r2"/>
</dbReference>
<dbReference type="InterPro" id="IPR039425">
    <property type="entry name" value="RNA_pol_sigma-70-like"/>
</dbReference>
<keyword evidence="2" id="KW-0805">Transcription regulation</keyword>
<dbReference type="GO" id="GO:0006352">
    <property type="term" value="P:DNA-templated transcription initiation"/>
    <property type="evidence" value="ECO:0007669"/>
    <property type="project" value="InterPro"/>
</dbReference>
<dbReference type="GO" id="GO:0003677">
    <property type="term" value="F:DNA binding"/>
    <property type="evidence" value="ECO:0007669"/>
    <property type="project" value="InterPro"/>
</dbReference>
<proteinExistence type="inferred from homology"/>
<protein>
    <submittedName>
        <fullName evidence="7">ECF RNA polymerase sigma factor SigK</fullName>
    </submittedName>
</protein>
<organism evidence="7">
    <name type="scientific">Catillopecten margaritatus gill symbiont</name>
    <dbReference type="NCBI Taxonomy" id="3083288"/>
    <lineage>
        <taxon>Bacteria</taxon>
        <taxon>Pseudomonadati</taxon>
        <taxon>Pseudomonadota</taxon>
        <taxon>Gammaproteobacteria</taxon>
        <taxon>sulfur-oxidizing symbionts</taxon>
    </lineage>
</organism>
<feature type="domain" description="RNA polymerase sigma-70 region 2" evidence="5">
    <location>
        <begin position="24"/>
        <end position="88"/>
    </location>
</feature>
<gene>
    <name evidence="7" type="primary">sigK</name>
    <name evidence="7" type="ORF">Ctma_0487</name>
</gene>
<dbReference type="AlphaFoldDB" id="A0AAU6PFM3"/>
<dbReference type="PANTHER" id="PTHR43133">
    <property type="entry name" value="RNA POLYMERASE ECF-TYPE SIGMA FACTO"/>
    <property type="match status" value="1"/>
</dbReference>
<keyword evidence="3" id="KW-0731">Sigma factor</keyword>
<dbReference type="Pfam" id="PF04542">
    <property type="entry name" value="Sigma70_r2"/>
    <property type="match status" value="1"/>
</dbReference>
<dbReference type="InterPro" id="IPR013325">
    <property type="entry name" value="RNA_pol_sigma_r2"/>
</dbReference>
<evidence type="ECO:0000256" key="2">
    <source>
        <dbReference type="ARBA" id="ARBA00023015"/>
    </source>
</evidence>
<sequence>MNKNLNYYFSRPLSNRNFQKIYQLSATQLYGVILRILKQEQISEECLQEVFVKIYHNFEKYNQEKAKPLTWMVTIARNHAIDFYRKKRLPVYDDFDLSVIDDEQIQLLEKLEQSENKKQLEHCLEQLPSNVRDAVFFIYFHNKTYAQVAKNMNRSENTIKPWVSRSLLKLKSCMESL</sequence>
<dbReference type="Gene3D" id="1.10.10.10">
    <property type="entry name" value="Winged helix-like DNA-binding domain superfamily/Winged helix DNA-binding domain"/>
    <property type="match status" value="1"/>
</dbReference>
<feature type="domain" description="RNA polymerase sigma factor 70 region 4 type 2" evidence="6">
    <location>
        <begin position="118"/>
        <end position="170"/>
    </location>
</feature>
<keyword evidence="4" id="KW-0804">Transcription</keyword>
<evidence type="ECO:0000313" key="7">
    <source>
        <dbReference type="EMBL" id="WXT99783.1"/>
    </source>
</evidence>
<accession>A0AAU6PFM3</accession>
<dbReference type="EMBL" id="CP138327">
    <property type="protein sequence ID" value="WXT99783.1"/>
    <property type="molecule type" value="Genomic_DNA"/>
</dbReference>
<evidence type="ECO:0000259" key="5">
    <source>
        <dbReference type="Pfam" id="PF04542"/>
    </source>
</evidence>
<evidence type="ECO:0000256" key="3">
    <source>
        <dbReference type="ARBA" id="ARBA00023082"/>
    </source>
</evidence>
<reference evidence="7" key="1">
    <citation type="submission" date="2023-10" db="EMBL/GenBank/DDBJ databases">
        <title>The first scallop-associated chemosynthetic bacterial symbiont.</title>
        <authorList>
            <person name="Lin Y.-T."/>
            <person name="Sun J."/>
            <person name="Ip J.C.-H."/>
            <person name="He X."/>
            <person name="Gao Z.-M."/>
            <person name="Perez M."/>
            <person name="Xu T."/>
            <person name="Qian P.-Y."/>
            <person name="Qiu J.-W."/>
        </authorList>
    </citation>
    <scope>NUCLEOTIDE SEQUENCE</scope>
    <source>
        <strain evidence="7">Gill1</strain>
    </source>
</reference>
<dbReference type="InterPro" id="IPR013249">
    <property type="entry name" value="RNA_pol_sigma70_r4_t2"/>
</dbReference>
<name>A0AAU6PFM3_9GAMM</name>
<dbReference type="SUPFAM" id="SSF88659">
    <property type="entry name" value="Sigma3 and sigma4 domains of RNA polymerase sigma factors"/>
    <property type="match status" value="1"/>
</dbReference>
<evidence type="ECO:0000259" key="6">
    <source>
        <dbReference type="Pfam" id="PF08281"/>
    </source>
</evidence>
<dbReference type="GO" id="GO:0016987">
    <property type="term" value="F:sigma factor activity"/>
    <property type="evidence" value="ECO:0007669"/>
    <property type="project" value="UniProtKB-KW"/>
</dbReference>
<dbReference type="Gene3D" id="1.10.1740.10">
    <property type="match status" value="1"/>
</dbReference>
<dbReference type="NCBIfam" id="TIGR02937">
    <property type="entry name" value="sigma70-ECF"/>
    <property type="match status" value="1"/>
</dbReference>
<evidence type="ECO:0000256" key="4">
    <source>
        <dbReference type="ARBA" id="ARBA00023163"/>
    </source>
</evidence>
<comment type="similarity">
    <text evidence="1">Belongs to the sigma-70 factor family. ECF subfamily.</text>
</comment>